<dbReference type="AlphaFoldDB" id="A0A6M3K4J1"/>
<reference evidence="1" key="1">
    <citation type="submission" date="2020-03" db="EMBL/GenBank/DDBJ databases">
        <title>The deep terrestrial virosphere.</title>
        <authorList>
            <person name="Holmfeldt K."/>
            <person name="Nilsson E."/>
            <person name="Simone D."/>
            <person name="Lopez-Fernandez M."/>
            <person name="Wu X."/>
            <person name="de Brujin I."/>
            <person name="Lundin D."/>
            <person name="Andersson A."/>
            <person name="Bertilsson S."/>
            <person name="Dopson M."/>
        </authorList>
    </citation>
    <scope>NUCLEOTIDE SEQUENCE</scope>
    <source>
        <strain evidence="1">MM415A01727</strain>
    </source>
</reference>
<proteinExistence type="predicted"/>
<organism evidence="1">
    <name type="scientific">viral metagenome</name>
    <dbReference type="NCBI Taxonomy" id="1070528"/>
    <lineage>
        <taxon>unclassified sequences</taxon>
        <taxon>metagenomes</taxon>
        <taxon>organismal metagenomes</taxon>
    </lineage>
</organism>
<protein>
    <submittedName>
        <fullName evidence="1">Uncharacterized protein</fullName>
    </submittedName>
</protein>
<sequence length="136" mass="15402">MMRSKKRLLASRAERPAGWDRWDILGCHNLWCSVVRKAIEDLENLRADYRTGRNYENHLKFLDALDAYDFLFHGTRLEFVAVLIGMKAEAIRDSVRKSLTVEQLALGGDRDFAIDNQVSQVLEKGAGGVEGPPLAR</sequence>
<name>A0A6M3K4J1_9ZZZZ</name>
<evidence type="ECO:0000313" key="1">
    <source>
        <dbReference type="EMBL" id="QJA75655.1"/>
    </source>
</evidence>
<gene>
    <name evidence="1" type="ORF">MM415A01727_0009</name>
</gene>
<accession>A0A6M3K4J1</accession>
<dbReference type="EMBL" id="MT142177">
    <property type="protein sequence ID" value="QJA75655.1"/>
    <property type="molecule type" value="Genomic_DNA"/>
</dbReference>